<feature type="domain" description="Integrase core" evidence="1">
    <location>
        <begin position="96"/>
        <end position="115"/>
    </location>
</feature>
<dbReference type="Proteomes" id="UP000465112">
    <property type="component" value="Chromosome 6"/>
</dbReference>
<keyword evidence="3" id="KW-1185">Reference proteome</keyword>
<comment type="caution">
    <text evidence="2">The sequence shown here is derived from an EMBL/GenBank/DDBJ whole genome shotgun (WGS) entry which is preliminary data.</text>
</comment>
<evidence type="ECO:0000313" key="2">
    <source>
        <dbReference type="EMBL" id="KAF1388888.1"/>
    </source>
</evidence>
<dbReference type="Pfam" id="PF24764">
    <property type="entry name" value="rva_4"/>
    <property type="match status" value="1"/>
</dbReference>
<organism evidence="2 3">
    <name type="scientific">Perca fluviatilis</name>
    <name type="common">European perch</name>
    <dbReference type="NCBI Taxonomy" id="8168"/>
    <lineage>
        <taxon>Eukaryota</taxon>
        <taxon>Metazoa</taxon>
        <taxon>Chordata</taxon>
        <taxon>Craniata</taxon>
        <taxon>Vertebrata</taxon>
        <taxon>Euteleostomi</taxon>
        <taxon>Actinopterygii</taxon>
        <taxon>Neopterygii</taxon>
        <taxon>Teleostei</taxon>
        <taxon>Neoteleostei</taxon>
        <taxon>Acanthomorphata</taxon>
        <taxon>Eupercaria</taxon>
        <taxon>Perciformes</taxon>
        <taxon>Percoidei</taxon>
        <taxon>Percidae</taxon>
        <taxon>Percinae</taxon>
        <taxon>Perca</taxon>
    </lineage>
</organism>
<gene>
    <name evidence="2" type="ORF">PFLUV_G00067540</name>
</gene>
<accession>A0A6A5F9V3</accession>
<protein>
    <recommendedName>
        <fullName evidence="1">Integrase core domain-containing protein</fullName>
    </recommendedName>
</protein>
<dbReference type="InterPro" id="IPR058913">
    <property type="entry name" value="Integrase_dom_put"/>
</dbReference>
<dbReference type="PANTHER" id="PTHR46791:SF5">
    <property type="entry name" value="CLR5 DOMAIN-CONTAINING PROTEIN-RELATED"/>
    <property type="match status" value="1"/>
</dbReference>
<sequence>MAGILNVSLKTVKRRLRRFNLSRSTSYSDVTDVNLDAMIRDLAGGNEQLGPELVRAQLRAEGVRIQRRRVRESMVRINPRVAALRAMSQRLHRRSYRVAGPNSLWHIDGNHKLIRV</sequence>
<dbReference type="EMBL" id="VHII01000006">
    <property type="protein sequence ID" value="KAF1388888.1"/>
    <property type="molecule type" value="Genomic_DNA"/>
</dbReference>
<evidence type="ECO:0000259" key="1">
    <source>
        <dbReference type="Pfam" id="PF24764"/>
    </source>
</evidence>
<evidence type="ECO:0000313" key="3">
    <source>
        <dbReference type="Proteomes" id="UP000465112"/>
    </source>
</evidence>
<dbReference type="AlphaFoldDB" id="A0A6A5F9V3"/>
<name>A0A6A5F9V3_PERFL</name>
<reference evidence="2 3" key="1">
    <citation type="submission" date="2019-06" db="EMBL/GenBank/DDBJ databases">
        <title>A chromosome-scale genome assembly of the European perch, Perca fluviatilis.</title>
        <authorList>
            <person name="Roques C."/>
            <person name="Zahm M."/>
            <person name="Cabau C."/>
            <person name="Klopp C."/>
            <person name="Bouchez O."/>
            <person name="Donnadieu C."/>
            <person name="Kuhl H."/>
            <person name="Gislard M."/>
            <person name="Guendouz S."/>
            <person name="Journot L."/>
            <person name="Haffray P."/>
            <person name="Bestin A."/>
            <person name="Morvezen R."/>
            <person name="Feron R."/>
            <person name="Wen M."/>
            <person name="Jouanno E."/>
            <person name="Herpin A."/>
            <person name="Schartl M."/>
            <person name="Postlethwait J."/>
            <person name="Schaerlinger B."/>
            <person name="Chardard D."/>
            <person name="Lecocq T."/>
            <person name="Poncet C."/>
            <person name="Jaffrelo L."/>
            <person name="Lampietro C."/>
            <person name="Guiguen Y."/>
        </authorList>
    </citation>
    <scope>NUCLEOTIDE SEQUENCE [LARGE SCALE GENOMIC DNA]</scope>
    <source>
        <tissue evidence="2">Blood</tissue>
    </source>
</reference>
<proteinExistence type="predicted"/>
<dbReference type="PANTHER" id="PTHR46791">
    <property type="entry name" value="EXPRESSED PROTEIN"/>
    <property type="match status" value="1"/>
</dbReference>